<reference evidence="23 24" key="1">
    <citation type="journal article" date="2005" name="Nature">
        <title>Initial sequence of the chimpanzee genome and comparison with the human genome.</title>
        <authorList>
            <consortium name="Chimpanzee sequencing and analysis consortium"/>
        </authorList>
    </citation>
    <scope>NUCLEOTIDE SEQUENCE [LARGE SCALE GENOMIC DNA]</scope>
</reference>
<name>A0A2I3RM27_PANTR</name>
<dbReference type="Pfam" id="PF09240">
    <property type="entry name" value="IL6Ra-bind"/>
    <property type="match status" value="1"/>
</dbReference>
<keyword evidence="24" id="KW-1185">Reference proteome</keyword>
<evidence type="ECO:0000256" key="9">
    <source>
        <dbReference type="ARBA" id="ARBA00023018"/>
    </source>
</evidence>
<dbReference type="EMBL" id="AACZ04069359">
    <property type="status" value="NOT_ANNOTATED_CDS"/>
    <property type="molecule type" value="Genomic_DNA"/>
</dbReference>
<dbReference type="GeneTree" id="ENSGT00940000155603"/>
<evidence type="ECO:0000313" key="24">
    <source>
        <dbReference type="Proteomes" id="UP000002277"/>
    </source>
</evidence>
<dbReference type="Pfam" id="PF00041">
    <property type="entry name" value="fn3"/>
    <property type="match status" value="1"/>
</dbReference>
<evidence type="ECO:0000256" key="21">
    <source>
        <dbReference type="SAM" id="SignalP"/>
    </source>
</evidence>
<keyword evidence="9" id="KW-0770">Synapse</keyword>
<dbReference type="PROSITE" id="PS50853">
    <property type="entry name" value="FN3"/>
    <property type="match status" value="3"/>
</dbReference>
<evidence type="ECO:0000256" key="5">
    <source>
        <dbReference type="ARBA" id="ARBA00022729"/>
    </source>
</evidence>
<dbReference type="Proteomes" id="UP000002277">
    <property type="component" value="Chromosome 5"/>
</dbReference>
<evidence type="ECO:0000256" key="1">
    <source>
        <dbReference type="ARBA" id="ARBA00004251"/>
    </source>
</evidence>
<feature type="domain" description="Fibronectin type-III" evidence="22">
    <location>
        <begin position="24"/>
        <end position="122"/>
    </location>
</feature>
<feature type="domain" description="Fibronectin type-III" evidence="22">
    <location>
        <begin position="421"/>
        <end position="515"/>
    </location>
</feature>
<comment type="similarity">
    <text evidence="2">Belongs to the type I cytokine receptor family. Type 2 subfamily.</text>
</comment>
<organism evidence="23 24">
    <name type="scientific">Pan troglodytes</name>
    <name type="common">Chimpanzee</name>
    <dbReference type="NCBI Taxonomy" id="9598"/>
    <lineage>
        <taxon>Eukaryota</taxon>
        <taxon>Metazoa</taxon>
        <taxon>Chordata</taxon>
        <taxon>Craniata</taxon>
        <taxon>Vertebrata</taxon>
        <taxon>Euteleostomi</taxon>
        <taxon>Mammalia</taxon>
        <taxon>Eutheria</taxon>
        <taxon>Euarchontoglires</taxon>
        <taxon>Primates</taxon>
        <taxon>Haplorrhini</taxon>
        <taxon>Catarrhini</taxon>
        <taxon>Hominidae</taxon>
        <taxon>Pan</taxon>
    </lineage>
</organism>
<dbReference type="GO" id="GO:0030154">
    <property type="term" value="P:cell differentiation"/>
    <property type="evidence" value="ECO:0007669"/>
    <property type="project" value="UniProtKB-ARBA"/>
</dbReference>
<gene>
    <name evidence="23 25" type="primary">IL31RA</name>
</gene>
<protein>
    <recommendedName>
        <fullName evidence="17">Interleukin-31 receptor subunit alpha</fullName>
    </recommendedName>
    <alternativeName>
        <fullName evidence="19">GLM-R</fullName>
    </alternativeName>
    <alternativeName>
        <fullName evidence="20">Gp130-like monocyte receptor</fullName>
    </alternativeName>
    <alternativeName>
        <fullName evidence="18">ZcytoR17</fullName>
    </alternativeName>
</protein>
<dbReference type="SMART" id="SM00060">
    <property type="entry name" value="FN3"/>
    <property type="match status" value="4"/>
</dbReference>
<evidence type="ECO:0000256" key="16">
    <source>
        <dbReference type="ARBA" id="ARBA00064019"/>
    </source>
</evidence>
<feature type="domain" description="Fibronectin type-III" evidence="22">
    <location>
        <begin position="124"/>
        <end position="225"/>
    </location>
</feature>
<keyword evidence="6" id="KW-0677">Repeat</keyword>
<keyword evidence="10" id="KW-0472">Membrane</keyword>
<evidence type="ECO:0000256" key="8">
    <source>
        <dbReference type="ARBA" id="ARBA00022989"/>
    </source>
</evidence>
<feature type="chain" id="PRO_5014142189" description="Interleukin-31 receptor subunit alpha" evidence="21">
    <location>
        <begin position="20"/>
        <end position="708"/>
    </location>
</feature>
<dbReference type="PANTHER" id="PTHR48423:SF1">
    <property type="entry name" value="INTERLEUKIN-27 RECEPTOR SUBUNIT ALPHA"/>
    <property type="match status" value="1"/>
</dbReference>
<evidence type="ECO:0000256" key="3">
    <source>
        <dbReference type="ARBA" id="ARBA00022475"/>
    </source>
</evidence>
<evidence type="ECO:0000259" key="22">
    <source>
        <dbReference type="PROSITE" id="PS50853"/>
    </source>
</evidence>
<dbReference type="InterPro" id="IPR052672">
    <property type="entry name" value="Type1_Cytokine_Rcpt_Type2"/>
</dbReference>
<keyword evidence="13" id="KW-0966">Cell projection</keyword>
<dbReference type="Ensembl" id="ENSPTRT00000102334.1">
    <property type="protein sequence ID" value="ENSPTRP00000065699.1"/>
    <property type="gene ID" value="ENSPTRG00000016886.6"/>
</dbReference>
<comment type="subunit">
    <text evidence="16">Heterodimer with OSMR. Interacts with JAK1 and STAT3.</text>
</comment>
<feature type="signal peptide" evidence="21">
    <location>
        <begin position="1"/>
        <end position="19"/>
    </location>
</feature>
<dbReference type="FunFam" id="2.60.40.10:FF:000732">
    <property type="entry name" value="Interleukin 31 receptor A"/>
    <property type="match status" value="1"/>
</dbReference>
<keyword evidence="12" id="KW-0325">Glycoprotein</keyword>
<keyword evidence="3" id="KW-1003">Cell membrane</keyword>
<evidence type="ECO:0000256" key="6">
    <source>
        <dbReference type="ARBA" id="ARBA00022737"/>
    </source>
</evidence>
<dbReference type="GO" id="GO:0097696">
    <property type="term" value="P:cell surface receptor signaling pathway via STAT"/>
    <property type="evidence" value="ECO:0007669"/>
    <property type="project" value="UniProtKB-ARBA"/>
</dbReference>
<proteinExistence type="inferred from homology"/>
<reference evidence="23" key="3">
    <citation type="submission" date="2025-09" db="UniProtKB">
        <authorList>
            <consortium name="Ensembl"/>
        </authorList>
    </citation>
    <scope>IDENTIFICATION</scope>
</reference>
<sequence length="708" mass="80214">MMWTWALWMLPSLCKFSLAALPAKPENISCVYYYRKNLTCTWSPGKETSYTQYTVKRTYAFGEKHDNCTTNSSTSENRASCSFFLPRITIPDNYTIEVEAENGDGIIKSDMTYWRLENIAKTEPPKIFSVKPVLGIKRMIQIEWIKPELAPVSSDLKYTLRFRTVNSTSWMEVNFAKNRKDKNQTYNLTGLQPFTEYVIALRCAVKESKFWSDWSQEKMGMTEEEAPCGLELWRVLKPAEADGRRPVRLLWKKARGAPVLEKTLGYNIWYYPENNTNLTETMNTTNQQLELHLGGESFWVSMISYNSLGKSPVATLRIPAIQEKSFQCIEVMQACVAEDQLVVKWQSSALDVNTWMIEWFPDVDSEPTTLSWESVSQATNWTIQQDKLKPFWCYNISVYPMLHDKVGEPYSIQAYAKEGVPSEGPETKVENIGVKTVTITWKEIPKSERKGIICNYTIFYQAEGGKGFSKTVNSSILQYGLESLKRKTSYIVQVMASTSAGGTNGTSINFKTLSFSEGLATTSGPGRKVGAVPEVGICCPKPNEFLAMSYDKLNLKESDDSVNTEDRILKPCSTPSDKLVIDKLVVNFGNVLQEIFTDEARTGQENNLGGEKNEYVTYPFRPDCPLGKSFEELPVSPEIPPRKSQYLRSRMPEGTRPEAKEQLLFSGQSLVPDHLCEEGVPNPYLKNSVTAREFLVSEKLPEHTKGEV</sequence>
<dbReference type="VGNC" id="VGNC:4045">
    <property type="gene designation" value="IL31RA"/>
</dbReference>
<dbReference type="FunFam" id="2.60.40.10:FF:000414">
    <property type="entry name" value="Interleukin-6 receptor subunit beta"/>
    <property type="match status" value="1"/>
</dbReference>
<keyword evidence="7" id="KW-0391">Immunity</keyword>
<dbReference type="FunFam" id="2.60.40.10:FF:000908">
    <property type="entry name" value="Interleukin 31 receptor A"/>
    <property type="match status" value="1"/>
</dbReference>
<dbReference type="AlphaFoldDB" id="A0A2I3RM27"/>
<dbReference type="CDD" id="cd00063">
    <property type="entry name" value="FN3"/>
    <property type="match status" value="2"/>
</dbReference>
<evidence type="ECO:0000256" key="13">
    <source>
        <dbReference type="ARBA" id="ARBA00023273"/>
    </source>
</evidence>
<dbReference type="InterPro" id="IPR003961">
    <property type="entry name" value="FN3_dom"/>
</dbReference>
<evidence type="ECO:0000256" key="10">
    <source>
        <dbReference type="ARBA" id="ARBA00023136"/>
    </source>
</evidence>
<keyword evidence="11" id="KW-0675">Receptor</keyword>
<evidence type="ECO:0000256" key="4">
    <source>
        <dbReference type="ARBA" id="ARBA00022692"/>
    </source>
</evidence>
<evidence type="ECO:0000256" key="17">
    <source>
        <dbReference type="ARBA" id="ARBA00070022"/>
    </source>
</evidence>
<dbReference type="Gene3D" id="2.60.40.10">
    <property type="entry name" value="Immunoglobulins"/>
    <property type="match status" value="5"/>
</dbReference>
<evidence type="ECO:0000256" key="11">
    <source>
        <dbReference type="ARBA" id="ARBA00023170"/>
    </source>
</evidence>
<dbReference type="FunFam" id="2.60.40.10:FF:000465">
    <property type="entry name" value="Granulocyte colony-stimulating factor receptor"/>
    <property type="match status" value="1"/>
</dbReference>
<evidence type="ECO:0000256" key="7">
    <source>
        <dbReference type="ARBA" id="ARBA00022859"/>
    </source>
</evidence>
<dbReference type="FunFam" id="2.60.40.10:FF:000913">
    <property type="entry name" value="Interleukin 31 receptor A"/>
    <property type="match status" value="1"/>
</dbReference>
<dbReference type="GO" id="GO:0042734">
    <property type="term" value="C:presynaptic membrane"/>
    <property type="evidence" value="ECO:0007669"/>
    <property type="project" value="UniProtKB-SubCell"/>
</dbReference>
<evidence type="ECO:0000256" key="19">
    <source>
        <dbReference type="ARBA" id="ARBA00079690"/>
    </source>
</evidence>
<dbReference type="PANTHER" id="PTHR48423">
    <property type="entry name" value="INTERLEUKIN-27 RECEPTOR SUBUNIT ALPHA"/>
    <property type="match status" value="1"/>
</dbReference>
<comment type="function">
    <text evidence="15">Associates with OSMR to form the interleukin-31 receptor which activates STAT3 and to a lower extent STAT1 and STAT5. May function in skin immunity. Mediates IL31-induced itch, probably in a manner dependent on cation channels TRPA1 and TRPV1. Positively regulates numbers and cycling status of immature subsets of myeloid progenitor cells in bone marrow in vivo and enhances myeloid progenitor cell survival in vitro.</text>
</comment>
<evidence type="ECO:0000256" key="15">
    <source>
        <dbReference type="ARBA" id="ARBA00056762"/>
    </source>
</evidence>
<dbReference type="Bgee" id="ENSPTRG00000016886">
    <property type="expression patterns" value="Expressed in colon and 6 other cell types or tissues"/>
</dbReference>
<evidence type="ECO:0000313" key="23">
    <source>
        <dbReference type="Ensembl" id="ENSPTRP00000065699.1"/>
    </source>
</evidence>
<comment type="subcellular location">
    <subcellularLocation>
        <location evidence="1">Cell membrane</location>
        <topology evidence="1">Single-pass type I membrane protein</topology>
    </subcellularLocation>
    <subcellularLocation>
        <location evidence="14">Presynaptic cell membrane</location>
    </subcellularLocation>
</comment>
<dbReference type="GO" id="GO:0002376">
    <property type="term" value="P:immune system process"/>
    <property type="evidence" value="ECO:0007669"/>
    <property type="project" value="UniProtKB-KW"/>
</dbReference>
<dbReference type="InterPro" id="IPR015321">
    <property type="entry name" value="TypeI_recpt_CBD"/>
</dbReference>
<dbReference type="InterPro" id="IPR013783">
    <property type="entry name" value="Ig-like_fold"/>
</dbReference>
<dbReference type="SUPFAM" id="SSF49265">
    <property type="entry name" value="Fibronectin type III"/>
    <property type="match status" value="3"/>
</dbReference>
<keyword evidence="5 21" id="KW-0732">Signal</keyword>
<evidence type="ECO:0000256" key="14">
    <source>
        <dbReference type="ARBA" id="ARBA00034111"/>
    </source>
</evidence>
<dbReference type="InterPro" id="IPR036116">
    <property type="entry name" value="FN3_sf"/>
</dbReference>
<evidence type="ECO:0000256" key="12">
    <source>
        <dbReference type="ARBA" id="ARBA00023180"/>
    </source>
</evidence>
<accession>A0A2I3RM27</accession>
<keyword evidence="8" id="KW-1133">Transmembrane helix</keyword>
<keyword evidence="4" id="KW-0812">Transmembrane</keyword>
<evidence type="ECO:0000256" key="20">
    <source>
        <dbReference type="ARBA" id="ARBA00082494"/>
    </source>
</evidence>
<evidence type="ECO:0000313" key="25">
    <source>
        <dbReference type="VGNC" id="VGNC:4045"/>
    </source>
</evidence>
<evidence type="ECO:0000256" key="18">
    <source>
        <dbReference type="ARBA" id="ARBA00078177"/>
    </source>
</evidence>
<evidence type="ECO:0000256" key="2">
    <source>
        <dbReference type="ARBA" id="ARBA00008921"/>
    </source>
</evidence>
<reference evidence="23" key="2">
    <citation type="submission" date="2025-08" db="UniProtKB">
        <authorList>
            <consortium name="Ensembl"/>
        </authorList>
    </citation>
    <scope>IDENTIFICATION</scope>
</reference>